<evidence type="ECO:0000256" key="1">
    <source>
        <dbReference type="SAM" id="MobiDB-lite"/>
    </source>
</evidence>
<name>A0ABP1Q4D4_9HEXA</name>
<keyword evidence="2" id="KW-0472">Membrane</keyword>
<feature type="chain" id="PRO_5046964443" evidence="3">
    <location>
        <begin position="30"/>
        <end position="210"/>
    </location>
</feature>
<keyword evidence="5" id="KW-1185">Reference proteome</keyword>
<gene>
    <name evidence="4" type="ORF">ODALV1_LOCUS7138</name>
</gene>
<evidence type="ECO:0000313" key="5">
    <source>
        <dbReference type="Proteomes" id="UP001642540"/>
    </source>
</evidence>
<reference evidence="4 5" key="1">
    <citation type="submission" date="2024-08" db="EMBL/GenBank/DDBJ databases">
        <authorList>
            <person name="Cucini C."/>
            <person name="Frati F."/>
        </authorList>
    </citation>
    <scope>NUCLEOTIDE SEQUENCE [LARGE SCALE GENOMIC DNA]</scope>
</reference>
<keyword evidence="2" id="KW-1133">Transmembrane helix</keyword>
<evidence type="ECO:0000256" key="3">
    <source>
        <dbReference type="SAM" id="SignalP"/>
    </source>
</evidence>
<evidence type="ECO:0000313" key="4">
    <source>
        <dbReference type="EMBL" id="CAL8088705.1"/>
    </source>
</evidence>
<comment type="caution">
    <text evidence="4">The sequence shown here is derived from an EMBL/GenBank/DDBJ whole genome shotgun (WGS) entry which is preliminary data.</text>
</comment>
<evidence type="ECO:0000256" key="2">
    <source>
        <dbReference type="SAM" id="Phobius"/>
    </source>
</evidence>
<sequence>MEINGIIMLSKKTVSGSLLLALSFGCVLSIDTKSDYEESQEIFVYLVTARPQILTDANKNNSVPTVTLEDKIDAHDAFIMERVLLQMFIVICGTAGVFVLCFVCCVQCLLQAKTHRNHDLPNNMRTVISFQSDEENERHSFIPMHHHPWSPGVLQNPETFDFHYDENRDKPPPYDDIETPCSPLSPPPPPYTPSFAIPDNSKSDLNSQMS</sequence>
<keyword evidence="3" id="KW-0732">Signal</keyword>
<organism evidence="4 5">
    <name type="scientific">Orchesella dallaii</name>
    <dbReference type="NCBI Taxonomy" id="48710"/>
    <lineage>
        <taxon>Eukaryota</taxon>
        <taxon>Metazoa</taxon>
        <taxon>Ecdysozoa</taxon>
        <taxon>Arthropoda</taxon>
        <taxon>Hexapoda</taxon>
        <taxon>Collembola</taxon>
        <taxon>Entomobryomorpha</taxon>
        <taxon>Entomobryoidea</taxon>
        <taxon>Orchesellidae</taxon>
        <taxon>Orchesellinae</taxon>
        <taxon>Orchesella</taxon>
    </lineage>
</organism>
<feature type="signal peptide" evidence="3">
    <location>
        <begin position="1"/>
        <end position="29"/>
    </location>
</feature>
<feature type="compositionally biased region" description="Pro residues" evidence="1">
    <location>
        <begin position="183"/>
        <end position="192"/>
    </location>
</feature>
<feature type="compositionally biased region" description="Basic and acidic residues" evidence="1">
    <location>
        <begin position="162"/>
        <end position="173"/>
    </location>
</feature>
<proteinExistence type="predicted"/>
<protein>
    <submittedName>
        <fullName evidence="4">Uncharacterized protein</fullName>
    </submittedName>
</protein>
<keyword evidence="2" id="KW-0812">Transmembrane</keyword>
<feature type="transmembrane region" description="Helical" evidence="2">
    <location>
        <begin position="83"/>
        <end position="110"/>
    </location>
</feature>
<accession>A0ABP1Q4D4</accession>
<dbReference type="Proteomes" id="UP001642540">
    <property type="component" value="Unassembled WGS sequence"/>
</dbReference>
<dbReference type="EMBL" id="CAXLJM020000023">
    <property type="protein sequence ID" value="CAL8088705.1"/>
    <property type="molecule type" value="Genomic_DNA"/>
</dbReference>
<feature type="region of interest" description="Disordered" evidence="1">
    <location>
        <begin position="162"/>
        <end position="210"/>
    </location>
</feature>